<accession>A0A5C7FNV0</accession>
<evidence type="ECO:0000313" key="3">
    <source>
        <dbReference type="Proteomes" id="UP000321907"/>
    </source>
</evidence>
<feature type="domain" description="HMA" evidence="1">
    <location>
        <begin position="1"/>
        <end position="67"/>
    </location>
</feature>
<dbReference type="AlphaFoldDB" id="A0A5C7FNV0"/>
<dbReference type="OrthoDB" id="677920at2"/>
<name>A0A5C7FNV0_9BACT</name>
<dbReference type="PROSITE" id="PS50846">
    <property type="entry name" value="HMA_2"/>
    <property type="match status" value="1"/>
</dbReference>
<sequence>MTTMKFKTNINCGGCLRGVTPALDGNEAIKQWEVDLKSPERTLTVETEVLTADEVRAVVADAGYVAEPVA</sequence>
<dbReference type="GO" id="GO:0046872">
    <property type="term" value="F:metal ion binding"/>
    <property type="evidence" value="ECO:0007669"/>
    <property type="project" value="InterPro"/>
</dbReference>
<dbReference type="EMBL" id="VOXD01000015">
    <property type="protein sequence ID" value="TXF89290.1"/>
    <property type="molecule type" value="Genomic_DNA"/>
</dbReference>
<dbReference type="Proteomes" id="UP000321907">
    <property type="component" value="Unassembled WGS sequence"/>
</dbReference>
<evidence type="ECO:0000313" key="2">
    <source>
        <dbReference type="EMBL" id="TXF89290.1"/>
    </source>
</evidence>
<evidence type="ECO:0000259" key="1">
    <source>
        <dbReference type="PROSITE" id="PS50846"/>
    </source>
</evidence>
<protein>
    <submittedName>
        <fullName evidence="2">Heavy-metal-associated domain-containing protein</fullName>
    </submittedName>
</protein>
<comment type="caution">
    <text evidence="2">The sequence shown here is derived from an EMBL/GenBank/DDBJ whole genome shotgun (WGS) entry which is preliminary data.</text>
</comment>
<keyword evidence="3" id="KW-1185">Reference proteome</keyword>
<dbReference type="InterPro" id="IPR006121">
    <property type="entry name" value="HMA_dom"/>
</dbReference>
<dbReference type="Gene3D" id="3.30.70.100">
    <property type="match status" value="1"/>
</dbReference>
<reference evidence="2 3" key="1">
    <citation type="submission" date="2019-08" db="EMBL/GenBank/DDBJ databases">
        <title>Lewinella sp. strain SSH13 Genome sequencing and assembly.</title>
        <authorList>
            <person name="Kim I."/>
        </authorList>
    </citation>
    <scope>NUCLEOTIDE SEQUENCE [LARGE SCALE GENOMIC DNA]</scope>
    <source>
        <strain evidence="2 3">SSH13</strain>
    </source>
</reference>
<dbReference type="RefSeq" id="WP_147930816.1">
    <property type="nucleotide sequence ID" value="NZ_VOXD01000015.1"/>
</dbReference>
<organism evidence="2 3">
    <name type="scientific">Neolewinella aurantiaca</name>
    <dbReference type="NCBI Taxonomy" id="2602767"/>
    <lineage>
        <taxon>Bacteria</taxon>
        <taxon>Pseudomonadati</taxon>
        <taxon>Bacteroidota</taxon>
        <taxon>Saprospiria</taxon>
        <taxon>Saprospirales</taxon>
        <taxon>Lewinellaceae</taxon>
        <taxon>Neolewinella</taxon>
    </lineage>
</organism>
<gene>
    <name evidence="2" type="ORF">FUA23_11120</name>
</gene>
<proteinExistence type="predicted"/>
<dbReference type="InterPro" id="IPR036163">
    <property type="entry name" value="HMA_dom_sf"/>
</dbReference>
<dbReference type="SUPFAM" id="SSF55008">
    <property type="entry name" value="HMA, heavy metal-associated domain"/>
    <property type="match status" value="1"/>
</dbReference>